<feature type="transmembrane region" description="Helical" evidence="1">
    <location>
        <begin position="17"/>
        <end position="34"/>
    </location>
</feature>
<name>A0A8S5Q5Q1_9CAUD</name>
<keyword evidence="1" id="KW-1133">Transmembrane helix</keyword>
<sequence length="36" mass="4284">MSFLWLVWLKDCHYSERFNFCGLLVVFVALVFTGEL</sequence>
<reference evidence="2" key="1">
    <citation type="journal article" date="2021" name="Proc. Natl. Acad. Sci. U.S.A.">
        <title>A Catalog of Tens of Thousands of Viruses from Human Metagenomes Reveals Hidden Associations with Chronic Diseases.</title>
        <authorList>
            <person name="Tisza M.J."/>
            <person name="Buck C.B."/>
        </authorList>
    </citation>
    <scope>NUCLEOTIDE SEQUENCE</scope>
    <source>
        <strain evidence="2">CtTDl1</strain>
    </source>
</reference>
<keyword evidence="1" id="KW-0812">Transmembrane</keyword>
<organism evidence="2">
    <name type="scientific">Myoviridae sp. ctTDl1</name>
    <dbReference type="NCBI Taxonomy" id="2825109"/>
    <lineage>
        <taxon>Viruses</taxon>
        <taxon>Duplodnaviria</taxon>
        <taxon>Heunggongvirae</taxon>
        <taxon>Uroviricota</taxon>
        <taxon>Caudoviricetes</taxon>
    </lineage>
</organism>
<proteinExistence type="predicted"/>
<evidence type="ECO:0000313" key="2">
    <source>
        <dbReference type="EMBL" id="DAE14193.1"/>
    </source>
</evidence>
<accession>A0A8S5Q5Q1</accession>
<protein>
    <submittedName>
        <fullName evidence="2">Uncharacterized protein</fullName>
    </submittedName>
</protein>
<dbReference type="EMBL" id="BK015576">
    <property type="protein sequence ID" value="DAE14193.1"/>
    <property type="molecule type" value="Genomic_DNA"/>
</dbReference>
<evidence type="ECO:0000256" key="1">
    <source>
        <dbReference type="SAM" id="Phobius"/>
    </source>
</evidence>
<keyword evidence="1" id="KW-0472">Membrane</keyword>